<organism evidence="2 3">
    <name type="scientific">Triticum turgidum subsp. durum</name>
    <name type="common">Durum wheat</name>
    <name type="synonym">Triticum durum</name>
    <dbReference type="NCBI Taxonomy" id="4567"/>
    <lineage>
        <taxon>Eukaryota</taxon>
        <taxon>Viridiplantae</taxon>
        <taxon>Streptophyta</taxon>
        <taxon>Embryophyta</taxon>
        <taxon>Tracheophyta</taxon>
        <taxon>Spermatophyta</taxon>
        <taxon>Magnoliopsida</taxon>
        <taxon>Liliopsida</taxon>
        <taxon>Poales</taxon>
        <taxon>Poaceae</taxon>
        <taxon>BOP clade</taxon>
        <taxon>Pooideae</taxon>
        <taxon>Triticodae</taxon>
        <taxon>Triticeae</taxon>
        <taxon>Triticinae</taxon>
        <taxon>Triticum</taxon>
    </lineage>
</organism>
<keyword evidence="1" id="KW-0472">Membrane</keyword>
<name>A0A9R1P1V9_TRITD</name>
<evidence type="ECO:0000313" key="2">
    <source>
        <dbReference type="EMBL" id="VAH35094.1"/>
    </source>
</evidence>
<feature type="transmembrane region" description="Helical" evidence="1">
    <location>
        <begin position="96"/>
        <end position="115"/>
    </location>
</feature>
<keyword evidence="1" id="KW-0812">Transmembrane</keyword>
<dbReference type="PANTHER" id="PTHR47818">
    <property type="entry name" value="RNI-LIKE SUPERFAMILY PROTEIN"/>
    <property type="match status" value="1"/>
</dbReference>
<proteinExistence type="predicted"/>
<dbReference type="EMBL" id="LT934113">
    <property type="protein sequence ID" value="VAH35094.1"/>
    <property type="molecule type" value="Genomic_DNA"/>
</dbReference>
<evidence type="ECO:0000256" key="1">
    <source>
        <dbReference type="SAM" id="Phobius"/>
    </source>
</evidence>
<accession>A0A9R1P1V9</accession>
<dbReference type="Gramene" id="TRITD2Av1G236870.2">
    <property type="protein sequence ID" value="TRITD2Av1G236870.2"/>
    <property type="gene ID" value="TRITD2Av1G236870"/>
</dbReference>
<sequence>MSRTMHRTRSLLPSLLEETREEIAGSGNGGQHHLQDKSAAPLRLFKVNGVYLLLSCHAKTLLSLEFIHCQLYPAGMDKVCISLCQPGSQNYKFQSFYSALVIMLIFLPYVKFVVICRPSDNLCMFI</sequence>
<keyword evidence="1" id="KW-1133">Transmembrane helix</keyword>
<dbReference type="AlphaFoldDB" id="A0A9R1P1V9"/>
<evidence type="ECO:0000313" key="3">
    <source>
        <dbReference type="Proteomes" id="UP000324705"/>
    </source>
</evidence>
<gene>
    <name evidence="2" type="ORF">TRITD_2Av1G236870</name>
</gene>
<dbReference type="Proteomes" id="UP000324705">
    <property type="component" value="Chromosome 2A"/>
</dbReference>
<keyword evidence="3" id="KW-1185">Reference proteome</keyword>
<reference evidence="2 3" key="1">
    <citation type="submission" date="2017-09" db="EMBL/GenBank/DDBJ databases">
        <authorList>
            <consortium name="International Durum Wheat Genome Sequencing Consortium (IDWGSC)"/>
            <person name="Milanesi L."/>
        </authorList>
    </citation>
    <scope>NUCLEOTIDE SEQUENCE [LARGE SCALE GENOMIC DNA]</scope>
    <source>
        <strain evidence="3">cv. Svevo</strain>
    </source>
</reference>
<dbReference type="PANTHER" id="PTHR47818:SF2">
    <property type="entry name" value="F-BOX DOMAIN-CONTAINING PROTEIN"/>
    <property type="match status" value="1"/>
</dbReference>
<protein>
    <submittedName>
        <fullName evidence="2">Uncharacterized protein</fullName>
    </submittedName>
</protein>